<dbReference type="Gene3D" id="1.10.287.130">
    <property type="match status" value="1"/>
</dbReference>
<dbReference type="InterPro" id="IPR000700">
    <property type="entry name" value="PAS-assoc_C"/>
</dbReference>
<sequence length="1059" mass="115448">MTQGWKLRIPVDMTGRQTRNVSLSPELETFIGECIASGNYCNASEVVRAALRSLRDSAAPARRSGDSVTSDWPRGGGACGALIRARNWSSTVLGPVEQWSTTLRTTVANIVNSPVAKVLMWGPDHILLYNDAYMDIAGGKHPEAFGGRTAEVWPEIWDWNREMLATAMRGELRSYRDQPLTLHRDGRSDTVILDLFYTPVYDVDGQVGGVMCTCVDNSARIAAERRSAASEAELRTVTDALPVLISFVDRDLIFRFANRYYTNWFDLTPQQVVGRHARDVIGTANFAEREALMRRALAGETIETDSILRNGRGEPRRANVRYLPRVEADGSVSGFHVLVMDIEQRMRHEEELVASNGRFRAAMDAVHGVLWTNSADGRMVGEQPGWSALTGQSVADYADHGWLAAIHPEDRAATLVAWQEAVAYKAMFVHEHRVRRHCGTWRTFAVRALPTQDERGEISEWVGVHTDITHQRAAEAALREHAGALARQVRHRERAEDQLRQLNETLEARVIAEIDSRRAAEAKLAQSQKMETVGKLTGGVAHDFNNLLQVVSGNLQLLAKDVAGNHRAEQRVANAMGGVSRGARLASQLLAFGRRQALEPKVVNPSRFVQGMDDMLRRAIGEGIEVETIVAGGLWNSFIDPAQIENALLNLAINARDAMDGQGKLTIELANAHLDDDYARTHDEVTPGQYVMLAVSDTGSGMSPEIIEKVFEPFFSTKAEGKGSGLGLSMVYGFVKQSGGHVKIYSELGEGTTIKLYLPRAYEREDVEVVTDTGPVTGGTETVLVVEDDAEVRATVVELMSELGYRVLKAVDAASALAIVESGMPIDLLFTDVVMPGTLKSPELARKARERLPEIAVLFTSGYTENSIVHGGKLDAGVELLSKPYTREALARKVRHVLANQGQRRMAGTRAEPVSAPAVVVPQIEVEIAMPPAPVTARATLLLVEDDALIRANTAEILEDAGYVVVEAGSAEEAMAAIQTVSVDILVTDVNLPGASGPMLAERTRALHPQARVVFATGDPSAVGAISQSAVLAKPYSANRLLALIADRMVADRQLEGES</sequence>
<dbReference type="Pfam" id="PF02518">
    <property type="entry name" value="HATPase_c"/>
    <property type="match status" value="1"/>
</dbReference>
<feature type="modified residue" description="4-aspartylphosphate" evidence="5">
    <location>
        <position position="832"/>
    </location>
</feature>
<dbReference type="InterPro" id="IPR004358">
    <property type="entry name" value="Sig_transdc_His_kin-like_C"/>
</dbReference>
<evidence type="ECO:0000259" key="8">
    <source>
        <dbReference type="PROSITE" id="PS50110"/>
    </source>
</evidence>
<keyword evidence="3 5" id="KW-0597">Phosphoprotein</keyword>
<dbReference type="PROSITE" id="PS50112">
    <property type="entry name" value="PAS"/>
    <property type="match status" value="1"/>
</dbReference>
<dbReference type="Gene3D" id="3.30.450.20">
    <property type="entry name" value="PAS domain"/>
    <property type="match status" value="3"/>
</dbReference>
<evidence type="ECO:0000259" key="9">
    <source>
        <dbReference type="PROSITE" id="PS50112"/>
    </source>
</evidence>
<dbReference type="EC" id="2.7.13.3" evidence="2"/>
<dbReference type="Pfam" id="PF00072">
    <property type="entry name" value="Response_reg"/>
    <property type="match status" value="2"/>
</dbReference>
<evidence type="ECO:0000256" key="4">
    <source>
        <dbReference type="ARBA" id="ARBA00022649"/>
    </source>
</evidence>
<dbReference type="SUPFAM" id="SSF47384">
    <property type="entry name" value="Homodimeric domain of signal transducing histidine kinase"/>
    <property type="match status" value="1"/>
</dbReference>
<dbReference type="PANTHER" id="PTHR43065">
    <property type="entry name" value="SENSOR HISTIDINE KINASE"/>
    <property type="match status" value="1"/>
</dbReference>
<gene>
    <name evidence="11" type="ORF">GGQ96_001504</name>
</gene>
<feature type="coiled-coil region" evidence="6">
    <location>
        <begin position="485"/>
        <end position="512"/>
    </location>
</feature>
<comment type="catalytic activity">
    <reaction evidence="1">
        <text>ATP + protein L-histidine = ADP + protein N-phospho-L-histidine.</text>
        <dbReference type="EC" id="2.7.13.3"/>
    </reaction>
</comment>
<dbReference type="InterPro" id="IPR000014">
    <property type="entry name" value="PAS"/>
</dbReference>
<dbReference type="InterPro" id="IPR003661">
    <property type="entry name" value="HisK_dim/P_dom"/>
</dbReference>
<dbReference type="NCBIfam" id="TIGR02606">
    <property type="entry name" value="antidote_CC2985"/>
    <property type="match status" value="1"/>
</dbReference>
<dbReference type="Gene3D" id="3.30.565.10">
    <property type="entry name" value="Histidine kinase-like ATPase, C-terminal domain"/>
    <property type="match status" value="1"/>
</dbReference>
<dbReference type="InterPro" id="IPR005467">
    <property type="entry name" value="His_kinase_dom"/>
</dbReference>
<dbReference type="InterPro" id="IPR022789">
    <property type="entry name" value="ParD"/>
</dbReference>
<dbReference type="SMART" id="SM00091">
    <property type="entry name" value="PAS"/>
    <property type="match status" value="2"/>
</dbReference>
<dbReference type="Proteomes" id="UP000574769">
    <property type="component" value="Unassembled WGS sequence"/>
</dbReference>
<dbReference type="InterPro" id="IPR010985">
    <property type="entry name" value="Ribbon_hlx_hlx"/>
</dbReference>
<feature type="domain" description="Response regulatory" evidence="8">
    <location>
        <begin position="940"/>
        <end position="1049"/>
    </location>
</feature>
<evidence type="ECO:0000256" key="5">
    <source>
        <dbReference type="PROSITE-ProRule" id="PRU00169"/>
    </source>
</evidence>
<evidence type="ECO:0000256" key="6">
    <source>
        <dbReference type="SAM" id="Coils"/>
    </source>
</evidence>
<keyword evidence="4" id="KW-1277">Toxin-antitoxin system</keyword>
<dbReference type="InterPro" id="IPR038296">
    <property type="entry name" value="ParD_sf"/>
</dbReference>
<accession>A0A7W7AJI4</accession>
<dbReference type="SUPFAM" id="SSF55874">
    <property type="entry name" value="ATPase domain of HSP90 chaperone/DNA topoisomerase II/histidine kinase"/>
    <property type="match status" value="1"/>
</dbReference>
<dbReference type="PROSITE" id="PS50109">
    <property type="entry name" value="HIS_KIN"/>
    <property type="match status" value="1"/>
</dbReference>
<dbReference type="InterPro" id="IPR036097">
    <property type="entry name" value="HisK_dim/P_sf"/>
</dbReference>
<organism evidence="11 12">
    <name type="scientific">Sphingomonas abaci</name>
    <dbReference type="NCBI Taxonomy" id="237611"/>
    <lineage>
        <taxon>Bacteria</taxon>
        <taxon>Pseudomonadati</taxon>
        <taxon>Pseudomonadota</taxon>
        <taxon>Alphaproteobacteria</taxon>
        <taxon>Sphingomonadales</taxon>
        <taxon>Sphingomonadaceae</taxon>
        <taxon>Sphingomonas</taxon>
    </lineage>
</organism>
<evidence type="ECO:0000313" key="11">
    <source>
        <dbReference type="EMBL" id="MBB4617384.1"/>
    </source>
</evidence>
<feature type="domain" description="PAC" evidence="10">
    <location>
        <begin position="428"/>
        <end position="480"/>
    </location>
</feature>
<dbReference type="SMART" id="SM00387">
    <property type="entry name" value="HATPase_c"/>
    <property type="match status" value="1"/>
</dbReference>
<dbReference type="Pfam" id="PF03693">
    <property type="entry name" value="ParD_antitoxin"/>
    <property type="match status" value="1"/>
</dbReference>
<dbReference type="NCBIfam" id="TIGR00229">
    <property type="entry name" value="sensory_box"/>
    <property type="match status" value="2"/>
</dbReference>
<dbReference type="Gene3D" id="3.40.50.2300">
    <property type="match status" value="2"/>
</dbReference>
<dbReference type="InterPro" id="IPR003594">
    <property type="entry name" value="HATPase_dom"/>
</dbReference>
<dbReference type="InterPro" id="IPR013656">
    <property type="entry name" value="PAS_4"/>
</dbReference>
<dbReference type="EMBL" id="JACHNY010000002">
    <property type="protein sequence ID" value="MBB4617384.1"/>
    <property type="molecule type" value="Genomic_DNA"/>
</dbReference>
<dbReference type="InterPro" id="IPR036890">
    <property type="entry name" value="HATPase_C_sf"/>
</dbReference>
<dbReference type="Pfam" id="PF08448">
    <property type="entry name" value="PAS_4"/>
    <property type="match status" value="2"/>
</dbReference>
<keyword evidence="12" id="KW-1185">Reference proteome</keyword>
<feature type="domain" description="PAS" evidence="9">
    <location>
        <begin position="230"/>
        <end position="300"/>
    </location>
</feature>
<comment type="caution">
    <text evidence="11">The sequence shown here is derived from an EMBL/GenBank/DDBJ whole genome shotgun (WGS) entry which is preliminary data.</text>
</comment>
<evidence type="ECO:0000259" key="10">
    <source>
        <dbReference type="PROSITE" id="PS50113"/>
    </source>
</evidence>
<dbReference type="SUPFAM" id="SSF52172">
    <property type="entry name" value="CheY-like"/>
    <property type="match status" value="2"/>
</dbReference>
<dbReference type="CDD" id="cd16919">
    <property type="entry name" value="HATPase_CckA-like"/>
    <property type="match status" value="1"/>
</dbReference>
<dbReference type="Gene3D" id="6.10.10.120">
    <property type="entry name" value="Antitoxin ParD1-like"/>
    <property type="match status" value="1"/>
</dbReference>
<proteinExistence type="predicted"/>
<feature type="domain" description="Response regulatory" evidence="8">
    <location>
        <begin position="782"/>
        <end position="898"/>
    </location>
</feature>
<name>A0A7W7AJI4_9SPHN</name>
<dbReference type="GO" id="GO:0006355">
    <property type="term" value="P:regulation of DNA-templated transcription"/>
    <property type="evidence" value="ECO:0007669"/>
    <property type="project" value="InterPro"/>
</dbReference>
<dbReference type="Pfam" id="PF08447">
    <property type="entry name" value="PAS_3"/>
    <property type="match status" value="1"/>
</dbReference>
<dbReference type="SMART" id="SM00086">
    <property type="entry name" value="PAC"/>
    <property type="match status" value="3"/>
</dbReference>
<feature type="modified residue" description="4-aspartylphosphate" evidence="5">
    <location>
        <position position="989"/>
    </location>
</feature>
<dbReference type="CDD" id="cd18161">
    <property type="entry name" value="REC_hyHK_blue-like"/>
    <property type="match status" value="1"/>
</dbReference>
<keyword evidence="6" id="KW-0175">Coiled coil</keyword>
<dbReference type="AlphaFoldDB" id="A0A7W7AJI4"/>
<dbReference type="SUPFAM" id="SSF55785">
    <property type="entry name" value="PYP-like sensor domain (PAS domain)"/>
    <property type="match status" value="3"/>
</dbReference>
<protein>
    <recommendedName>
        <fullName evidence="2">histidine kinase</fullName>
        <ecNumber evidence="2">2.7.13.3</ecNumber>
    </recommendedName>
</protein>
<evidence type="ECO:0000256" key="1">
    <source>
        <dbReference type="ARBA" id="ARBA00000085"/>
    </source>
</evidence>
<dbReference type="SMART" id="SM00388">
    <property type="entry name" value="HisKA"/>
    <property type="match status" value="1"/>
</dbReference>
<evidence type="ECO:0000313" key="12">
    <source>
        <dbReference type="Proteomes" id="UP000574769"/>
    </source>
</evidence>
<evidence type="ECO:0000256" key="3">
    <source>
        <dbReference type="ARBA" id="ARBA00022553"/>
    </source>
</evidence>
<dbReference type="InterPro" id="IPR035965">
    <property type="entry name" value="PAS-like_dom_sf"/>
</dbReference>
<dbReference type="CDD" id="cd00082">
    <property type="entry name" value="HisKA"/>
    <property type="match status" value="1"/>
</dbReference>
<dbReference type="PROSITE" id="PS50110">
    <property type="entry name" value="RESPONSE_REGULATORY"/>
    <property type="match status" value="2"/>
</dbReference>
<evidence type="ECO:0000259" key="7">
    <source>
        <dbReference type="PROSITE" id="PS50109"/>
    </source>
</evidence>
<dbReference type="PANTHER" id="PTHR43065:SF42">
    <property type="entry name" value="TWO-COMPONENT SENSOR PPRA"/>
    <property type="match status" value="1"/>
</dbReference>
<feature type="domain" description="Histidine kinase" evidence="7">
    <location>
        <begin position="539"/>
        <end position="762"/>
    </location>
</feature>
<evidence type="ECO:0000256" key="2">
    <source>
        <dbReference type="ARBA" id="ARBA00012438"/>
    </source>
</evidence>
<dbReference type="SMART" id="SM00448">
    <property type="entry name" value="REC"/>
    <property type="match status" value="2"/>
</dbReference>
<dbReference type="CDD" id="cd00130">
    <property type="entry name" value="PAS"/>
    <property type="match status" value="2"/>
</dbReference>
<dbReference type="InterPro" id="IPR011006">
    <property type="entry name" value="CheY-like_superfamily"/>
</dbReference>
<reference evidence="11 12" key="1">
    <citation type="submission" date="2020-08" db="EMBL/GenBank/DDBJ databases">
        <title>Genomic Encyclopedia of Type Strains, Phase IV (KMG-IV): sequencing the most valuable type-strain genomes for metagenomic binning, comparative biology and taxonomic classification.</title>
        <authorList>
            <person name="Goeker M."/>
        </authorList>
    </citation>
    <scope>NUCLEOTIDE SEQUENCE [LARGE SCALE GENOMIC DNA]</scope>
    <source>
        <strain evidence="11 12">DSM 15867</strain>
    </source>
</reference>
<dbReference type="InterPro" id="IPR013655">
    <property type="entry name" value="PAS_fold_3"/>
</dbReference>
<dbReference type="InterPro" id="IPR001610">
    <property type="entry name" value="PAC"/>
</dbReference>
<dbReference type="GO" id="GO:0000155">
    <property type="term" value="F:phosphorelay sensor kinase activity"/>
    <property type="evidence" value="ECO:0007669"/>
    <property type="project" value="InterPro"/>
</dbReference>
<dbReference type="PROSITE" id="PS50113">
    <property type="entry name" value="PAC"/>
    <property type="match status" value="1"/>
</dbReference>
<dbReference type="PRINTS" id="PR00344">
    <property type="entry name" value="BCTRLSENSOR"/>
</dbReference>
<dbReference type="InterPro" id="IPR001789">
    <property type="entry name" value="Sig_transdc_resp-reg_receiver"/>
</dbReference>
<dbReference type="SUPFAM" id="SSF47598">
    <property type="entry name" value="Ribbon-helix-helix"/>
    <property type="match status" value="1"/>
</dbReference>